<evidence type="ECO:0000256" key="2">
    <source>
        <dbReference type="ARBA" id="ARBA00023295"/>
    </source>
</evidence>
<dbReference type="GO" id="GO:0016798">
    <property type="term" value="F:hydrolase activity, acting on glycosyl bonds"/>
    <property type="evidence" value="ECO:0007669"/>
    <property type="project" value="UniProtKB-KW"/>
</dbReference>
<dbReference type="EMBL" id="JBHTMV010000003">
    <property type="protein sequence ID" value="MFD1293329.1"/>
    <property type="molecule type" value="Genomic_DNA"/>
</dbReference>
<dbReference type="InterPro" id="IPR017853">
    <property type="entry name" value="GH"/>
</dbReference>
<organism evidence="5 6">
    <name type="scientific">Lutibacter holmesii</name>
    <dbReference type="NCBI Taxonomy" id="1137985"/>
    <lineage>
        <taxon>Bacteria</taxon>
        <taxon>Pseudomonadati</taxon>
        <taxon>Bacteroidota</taxon>
        <taxon>Flavobacteriia</taxon>
        <taxon>Flavobacteriales</taxon>
        <taxon>Flavobacteriaceae</taxon>
        <taxon>Lutibacter</taxon>
    </lineage>
</organism>
<dbReference type="InterPro" id="IPR001547">
    <property type="entry name" value="Glyco_hydro_5"/>
</dbReference>
<evidence type="ECO:0000313" key="5">
    <source>
        <dbReference type="EMBL" id="MFD1293329.1"/>
    </source>
</evidence>
<dbReference type="PANTHER" id="PTHR31297">
    <property type="entry name" value="GLUCAN ENDO-1,6-BETA-GLUCOSIDASE B"/>
    <property type="match status" value="1"/>
</dbReference>
<dbReference type="PROSITE" id="PS51257">
    <property type="entry name" value="PROKAR_LIPOPROTEIN"/>
    <property type="match status" value="1"/>
</dbReference>
<accession>A0ABW3WM81</accession>
<dbReference type="Pfam" id="PF00150">
    <property type="entry name" value="Cellulase"/>
    <property type="match status" value="1"/>
</dbReference>
<dbReference type="RefSeq" id="WP_386808519.1">
    <property type="nucleotide sequence ID" value="NZ_JBHTMV010000003.1"/>
</dbReference>
<comment type="caution">
    <text evidence="5">The sequence shown here is derived from an EMBL/GenBank/DDBJ whole genome shotgun (WGS) entry which is preliminary data.</text>
</comment>
<keyword evidence="6" id="KW-1185">Reference proteome</keyword>
<keyword evidence="1 3" id="KW-0378">Hydrolase</keyword>
<dbReference type="Proteomes" id="UP001597241">
    <property type="component" value="Unassembled WGS sequence"/>
</dbReference>
<evidence type="ECO:0000313" key="6">
    <source>
        <dbReference type="Proteomes" id="UP001597241"/>
    </source>
</evidence>
<dbReference type="InterPro" id="IPR018087">
    <property type="entry name" value="Glyco_hydro_5_CS"/>
</dbReference>
<name>A0ABW3WM81_9FLAO</name>
<evidence type="ECO:0000256" key="3">
    <source>
        <dbReference type="RuleBase" id="RU361153"/>
    </source>
</evidence>
<protein>
    <submittedName>
        <fullName evidence="5">Glycoside hydrolase family 5 protein</fullName>
        <ecNumber evidence="5">3.2.1.-</ecNumber>
    </submittedName>
</protein>
<dbReference type="SUPFAM" id="SSF51445">
    <property type="entry name" value="(Trans)glycosidases"/>
    <property type="match status" value="1"/>
</dbReference>
<feature type="domain" description="Glycoside hydrolase family 5" evidence="4">
    <location>
        <begin position="104"/>
        <end position="344"/>
    </location>
</feature>
<evidence type="ECO:0000259" key="4">
    <source>
        <dbReference type="Pfam" id="PF00150"/>
    </source>
</evidence>
<reference evidence="6" key="1">
    <citation type="journal article" date="2019" name="Int. J. Syst. Evol. Microbiol.">
        <title>The Global Catalogue of Microorganisms (GCM) 10K type strain sequencing project: providing services to taxonomists for standard genome sequencing and annotation.</title>
        <authorList>
            <consortium name="The Broad Institute Genomics Platform"/>
            <consortium name="The Broad Institute Genome Sequencing Center for Infectious Disease"/>
            <person name="Wu L."/>
            <person name="Ma J."/>
        </authorList>
    </citation>
    <scope>NUCLEOTIDE SEQUENCE [LARGE SCALE GENOMIC DNA]</scope>
    <source>
        <strain evidence="6">CCUG 62221</strain>
    </source>
</reference>
<dbReference type="InterPro" id="IPR050386">
    <property type="entry name" value="Glycosyl_hydrolase_5"/>
</dbReference>
<dbReference type="Gene3D" id="3.20.20.80">
    <property type="entry name" value="Glycosidases"/>
    <property type="match status" value="1"/>
</dbReference>
<gene>
    <name evidence="5" type="ORF">ACFQ5N_05725</name>
</gene>
<proteinExistence type="inferred from homology"/>
<dbReference type="PROSITE" id="PS00659">
    <property type="entry name" value="GLYCOSYL_HYDROL_F5"/>
    <property type="match status" value="1"/>
</dbReference>
<sequence length="423" mass="49796">MKQYLVFFSVFVLCIIGYSCQSKVAEPIDNKSQNTLSFIKTKGSKLVDDKGNELLLKGTNLGNWLVPEGYMFKMEQVNSPRKIDELLYELVGPDSLQVFWNGFLTNYITHEDIKYLKRIGVNHVRLPFHYKMFTNDLYMGERNAGFKYVDKLVKWCKEEQLYILLDMHCAPGGQTGDNIDDSYGYPYLFKSKSSQDLMTKIWVDIAKKYKDEPIIIGYDLVNEPIAHYFNNELTALNHELYLLYNRIIKEIRAVDKMHMIFLNGSNWSGDFNVFETLVDDNVVYEFHKYWFDVNQEAIQKYLDFRSKHNVPIYIGETGENTDEWVLDFRLLLDKHAVNWCFWPYKKMNNTKGIMNFEQPEDYFLITNYAKSDRSSYKKMRENRPNIEKVQKALNVFLENSLYKNSFPNVGYGEGLGLKMVENK</sequence>
<dbReference type="EC" id="3.2.1.-" evidence="5"/>
<dbReference type="PANTHER" id="PTHR31297:SF13">
    <property type="entry name" value="PUTATIVE-RELATED"/>
    <property type="match status" value="1"/>
</dbReference>
<keyword evidence="2 3" id="KW-0326">Glycosidase</keyword>
<comment type="similarity">
    <text evidence="3">Belongs to the glycosyl hydrolase 5 (cellulase A) family.</text>
</comment>
<evidence type="ECO:0000256" key="1">
    <source>
        <dbReference type="ARBA" id="ARBA00022801"/>
    </source>
</evidence>